<evidence type="ECO:0000313" key="5">
    <source>
        <dbReference type="Proteomes" id="UP000434276"/>
    </source>
</evidence>
<dbReference type="Proteomes" id="UP000426265">
    <property type="component" value="Unassembled WGS sequence"/>
</dbReference>
<organism evidence="3 4">
    <name type="scientific">Arabidopsis thaliana</name>
    <name type="common">Mouse-ear cress</name>
    <dbReference type="NCBI Taxonomy" id="3702"/>
    <lineage>
        <taxon>Eukaryota</taxon>
        <taxon>Viridiplantae</taxon>
        <taxon>Streptophyta</taxon>
        <taxon>Embryophyta</taxon>
        <taxon>Tracheophyta</taxon>
        <taxon>Spermatophyta</taxon>
        <taxon>Magnoliopsida</taxon>
        <taxon>eudicotyledons</taxon>
        <taxon>Gunneridae</taxon>
        <taxon>Pentapetalae</taxon>
        <taxon>rosids</taxon>
        <taxon>malvids</taxon>
        <taxon>Brassicales</taxon>
        <taxon>Brassicaceae</taxon>
        <taxon>Camelineae</taxon>
        <taxon>Arabidopsis</taxon>
    </lineage>
</organism>
<name>A0A654FLQ2_ARATH</name>
<dbReference type="iPTMnet" id="A0A654FLQ2"/>
<evidence type="ECO:0000313" key="4">
    <source>
        <dbReference type="Proteomes" id="UP000426265"/>
    </source>
</evidence>
<dbReference type="EMBL" id="CACRSJ010000109">
    <property type="protein sequence ID" value="VYS61787.1"/>
    <property type="molecule type" value="Genomic_DNA"/>
</dbReference>
<dbReference type="Araport" id="AT4G05091"/>
<accession>A0A654FLQ2</accession>
<dbReference type="AlphaFoldDB" id="A0A654FLQ2"/>
<sequence length="66" mass="7102">MISTSIPTVATTELSSLGKRGTCDNEEDESKMALRRLKEDGGVVSLIAVVQAQLLKRSSTYLTCKA</sequence>
<gene>
    <name evidence="1" type="ordered locus">At4g05091</name>
    <name evidence="3" type="ORF">AN1_LOCUS17216</name>
    <name evidence="2" type="ORF">C24_LOCUS17093</name>
</gene>
<evidence type="ECO:0000313" key="2">
    <source>
        <dbReference type="EMBL" id="CAA0393618.1"/>
    </source>
</evidence>
<reference evidence="3 4" key="1">
    <citation type="submission" date="2019-11" db="EMBL/GenBank/DDBJ databases">
        <authorList>
            <person name="Jiao W.-B."/>
            <person name="Schneeberger K."/>
        </authorList>
    </citation>
    <scope>NUCLEOTIDE SEQUENCE [LARGE SCALE GENOMIC DNA]</scope>
    <source>
        <strain evidence="4">cv. An-1</strain>
        <strain evidence="5">cv. C24</strain>
    </source>
</reference>
<dbReference type="Proteomes" id="UP000434276">
    <property type="component" value="Unassembled WGS sequence"/>
</dbReference>
<dbReference type="KEGG" id="ath:AT4G05091"/>
<dbReference type="EMBL" id="CACSHJ010000095">
    <property type="protein sequence ID" value="CAA0393618.1"/>
    <property type="molecule type" value="Genomic_DNA"/>
</dbReference>
<dbReference type="SMR" id="A0A654FLQ2"/>
<protein>
    <submittedName>
        <fullName evidence="3">Uncharacterized protein</fullName>
    </submittedName>
</protein>
<dbReference type="ExpressionAtlas" id="A0A654FLQ2">
    <property type="expression patterns" value="baseline and differential"/>
</dbReference>
<dbReference type="RefSeq" id="NP_001319871.1">
    <property type="nucleotide sequence ID" value="NM_001340530.1"/>
</dbReference>
<proteinExistence type="predicted"/>
<evidence type="ECO:0000313" key="1">
    <source>
        <dbReference type="Araport" id="AT4G05091"/>
    </source>
</evidence>
<dbReference type="GeneID" id="6241318"/>
<dbReference type="OrthoDB" id="10293490at2759"/>
<evidence type="ECO:0000313" key="3">
    <source>
        <dbReference type="EMBL" id="VYS61787.1"/>
    </source>
</evidence>